<feature type="region of interest" description="Disordered" evidence="11">
    <location>
        <begin position="1"/>
        <end position="153"/>
    </location>
</feature>
<dbReference type="SMART" id="SM00220">
    <property type="entry name" value="S_TKc"/>
    <property type="match status" value="1"/>
</dbReference>
<keyword evidence="5 10" id="KW-0547">Nucleotide-binding</keyword>
<dbReference type="GO" id="GO:0004674">
    <property type="term" value="F:protein serine/threonine kinase activity"/>
    <property type="evidence" value="ECO:0007669"/>
    <property type="project" value="UniProtKB-KW"/>
</dbReference>
<dbReference type="EMBL" id="JANBPU010000183">
    <property type="protein sequence ID" value="KAJ1914722.1"/>
    <property type="molecule type" value="Genomic_DNA"/>
</dbReference>
<feature type="compositionally biased region" description="Low complexity" evidence="11">
    <location>
        <begin position="384"/>
        <end position="396"/>
    </location>
</feature>
<keyword evidence="6 13" id="KW-0418">Kinase</keyword>
<dbReference type="EC" id="2.7.11.1" evidence="2"/>
<dbReference type="InterPro" id="IPR008271">
    <property type="entry name" value="Ser/Thr_kinase_AS"/>
</dbReference>
<reference evidence="13" key="1">
    <citation type="submission" date="2022-07" db="EMBL/GenBank/DDBJ databases">
        <title>Phylogenomic reconstructions and comparative analyses of Kickxellomycotina fungi.</title>
        <authorList>
            <person name="Reynolds N.K."/>
            <person name="Stajich J.E."/>
            <person name="Barry K."/>
            <person name="Grigoriev I.V."/>
            <person name="Crous P."/>
            <person name="Smith M.E."/>
        </authorList>
    </citation>
    <scope>NUCLEOTIDE SEQUENCE</scope>
    <source>
        <strain evidence="13">NBRC 100468</strain>
    </source>
</reference>
<feature type="region of interest" description="Disordered" evidence="11">
    <location>
        <begin position="504"/>
        <end position="540"/>
    </location>
</feature>
<accession>A0A9W8A0F7</accession>
<dbReference type="InterPro" id="IPR039046">
    <property type="entry name" value="PDPK1"/>
</dbReference>
<feature type="compositionally biased region" description="Polar residues" evidence="11">
    <location>
        <begin position="356"/>
        <end position="366"/>
    </location>
</feature>
<evidence type="ECO:0000256" key="1">
    <source>
        <dbReference type="ARBA" id="ARBA00010006"/>
    </source>
</evidence>
<feature type="compositionally biased region" description="Low complexity" evidence="11">
    <location>
        <begin position="621"/>
        <end position="642"/>
    </location>
</feature>
<keyword evidence="14" id="KW-1185">Reference proteome</keyword>
<evidence type="ECO:0000313" key="13">
    <source>
        <dbReference type="EMBL" id="KAJ1914722.1"/>
    </source>
</evidence>
<dbReference type="Proteomes" id="UP001150538">
    <property type="component" value="Unassembled WGS sequence"/>
</dbReference>
<dbReference type="Gene3D" id="1.10.510.10">
    <property type="entry name" value="Transferase(Phosphotransferase) domain 1"/>
    <property type="match status" value="2"/>
</dbReference>
<dbReference type="PROSITE" id="PS00108">
    <property type="entry name" value="PROTEIN_KINASE_ST"/>
    <property type="match status" value="1"/>
</dbReference>
<dbReference type="PROSITE" id="PS00107">
    <property type="entry name" value="PROTEIN_KINASE_ATP"/>
    <property type="match status" value="1"/>
</dbReference>
<evidence type="ECO:0000256" key="3">
    <source>
        <dbReference type="ARBA" id="ARBA00022527"/>
    </source>
</evidence>
<comment type="similarity">
    <text evidence="1">Belongs to the protein kinase superfamily. AGC Ser/Thr protein kinase family. PDPK1 subfamily.</text>
</comment>
<feature type="compositionally biased region" description="Polar residues" evidence="11">
    <location>
        <begin position="524"/>
        <end position="540"/>
    </location>
</feature>
<proteinExistence type="inferred from homology"/>
<dbReference type="AlphaFoldDB" id="A0A9W8A0F7"/>
<dbReference type="PANTHER" id="PTHR24356">
    <property type="entry name" value="SERINE/THREONINE-PROTEIN KINASE"/>
    <property type="match status" value="1"/>
</dbReference>
<comment type="catalytic activity">
    <reaction evidence="8">
        <text>L-threonyl-[protein] + ATP = O-phospho-L-threonyl-[protein] + ADP + H(+)</text>
        <dbReference type="Rhea" id="RHEA:46608"/>
        <dbReference type="Rhea" id="RHEA-COMP:11060"/>
        <dbReference type="Rhea" id="RHEA-COMP:11605"/>
        <dbReference type="ChEBI" id="CHEBI:15378"/>
        <dbReference type="ChEBI" id="CHEBI:30013"/>
        <dbReference type="ChEBI" id="CHEBI:30616"/>
        <dbReference type="ChEBI" id="CHEBI:61977"/>
        <dbReference type="ChEBI" id="CHEBI:456216"/>
        <dbReference type="EC" id="2.7.11.1"/>
    </reaction>
</comment>
<feature type="compositionally biased region" description="Polar residues" evidence="11">
    <location>
        <begin position="79"/>
        <end position="110"/>
    </location>
</feature>
<feature type="compositionally biased region" description="Low complexity" evidence="11">
    <location>
        <begin position="14"/>
        <end position="24"/>
    </location>
</feature>
<evidence type="ECO:0000256" key="2">
    <source>
        <dbReference type="ARBA" id="ARBA00012513"/>
    </source>
</evidence>
<protein>
    <recommendedName>
        <fullName evidence="2">non-specific serine/threonine protein kinase</fullName>
        <ecNumber evidence="2">2.7.11.1</ecNumber>
    </recommendedName>
</protein>
<dbReference type="Pfam" id="PF00069">
    <property type="entry name" value="Pkinase"/>
    <property type="match status" value="2"/>
</dbReference>
<evidence type="ECO:0000256" key="10">
    <source>
        <dbReference type="PROSITE-ProRule" id="PRU10141"/>
    </source>
</evidence>
<dbReference type="GO" id="GO:0005524">
    <property type="term" value="F:ATP binding"/>
    <property type="evidence" value="ECO:0007669"/>
    <property type="project" value="UniProtKB-UniRule"/>
</dbReference>
<feature type="region of interest" description="Disordered" evidence="11">
    <location>
        <begin position="325"/>
        <end position="396"/>
    </location>
</feature>
<keyword evidence="4 13" id="KW-0808">Transferase</keyword>
<dbReference type="InterPro" id="IPR011009">
    <property type="entry name" value="Kinase-like_dom_sf"/>
</dbReference>
<evidence type="ECO:0000313" key="14">
    <source>
        <dbReference type="Proteomes" id="UP001150538"/>
    </source>
</evidence>
<dbReference type="FunFam" id="3.30.200.20:FF:000191">
    <property type="entry name" value="3-phosphoinositide-dependent protein kinase 2-like"/>
    <property type="match status" value="1"/>
</dbReference>
<keyword evidence="3 13" id="KW-0723">Serine/threonine-protein kinase</keyword>
<organism evidence="13 14">
    <name type="scientific">Mycoemilia scoparia</name>
    <dbReference type="NCBI Taxonomy" id="417184"/>
    <lineage>
        <taxon>Eukaryota</taxon>
        <taxon>Fungi</taxon>
        <taxon>Fungi incertae sedis</taxon>
        <taxon>Zoopagomycota</taxon>
        <taxon>Kickxellomycotina</taxon>
        <taxon>Kickxellomycetes</taxon>
        <taxon>Kickxellales</taxon>
        <taxon>Kickxellaceae</taxon>
        <taxon>Mycoemilia</taxon>
    </lineage>
</organism>
<gene>
    <name evidence="13" type="primary">PKH1</name>
    <name evidence="13" type="ORF">H4219_004659</name>
</gene>
<evidence type="ECO:0000256" key="6">
    <source>
        <dbReference type="ARBA" id="ARBA00022777"/>
    </source>
</evidence>
<feature type="domain" description="Protein kinase" evidence="12">
    <location>
        <begin position="172"/>
        <end position="493"/>
    </location>
</feature>
<dbReference type="InterPro" id="IPR050236">
    <property type="entry name" value="Ser_Thr_kinase_AGC"/>
</dbReference>
<dbReference type="SUPFAM" id="SSF56112">
    <property type="entry name" value="Protein kinase-like (PK-like)"/>
    <property type="match status" value="1"/>
</dbReference>
<dbReference type="GO" id="GO:0035556">
    <property type="term" value="P:intracellular signal transduction"/>
    <property type="evidence" value="ECO:0007669"/>
    <property type="project" value="TreeGrafter"/>
</dbReference>
<feature type="region of interest" description="Disordered" evidence="11">
    <location>
        <begin position="615"/>
        <end position="659"/>
    </location>
</feature>
<comment type="caution">
    <text evidence="13">The sequence shown here is derived from an EMBL/GenBank/DDBJ whole genome shotgun (WGS) entry which is preliminary data.</text>
</comment>
<evidence type="ECO:0000259" key="12">
    <source>
        <dbReference type="PROSITE" id="PS50011"/>
    </source>
</evidence>
<feature type="compositionally biased region" description="Low complexity" evidence="11">
    <location>
        <begin position="39"/>
        <end position="78"/>
    </location>
</feature>
<dbReference type="PROSITE" id="PS50011">
    <property type="entry name" value="PROTEIN_KINASE_DOM"/>
    <property type="match status" value="1"/>
</dbReference>
<dbReference type="OrthoDB" id="347657at2759"/>
<evidence type="ECO:0000256" key="4">
    <source>
        <dbReference type="ARBA" id="ARBA00022679"/>
    </source>
</evidence>
<feature type="compositionally biased region" description="Polar residues" evidence="11">
    <location>
        <begin position="650"/>
        <end position="659"/>
    </location>
</feature>
<feature type="compositionally biased region" description="Low complexity" evidence="11">
    <location>
        <begin position="121"/>
        <end position="153"/>
    </location>
</feature>
<evidence type="ECO:0000256" key="7">
    <source>
        <dbReference type="ARBA" id="ARBA00022840"/>
    </source>
</evidence>
<dbReference type="InterPro" id="IPR000719">
    <property type="entry name" value="Prot_kinase_dom"/>
</dbReference>
<evidence type="ECO:0000256" key="8">
    <source>
        <dbReference type="ARBA" id="ARBA00047899"/>
    </source>
</evidence>
<feature type="compositionally biased region" description="Low complexity" evidence="11">
    <location>
        <begin position="325"/>
        <end position="355"/>
    </location>
</feature>
<dbReference type="Gene3D" id="3.30.200.20">
    <property type="entry name" value="Phosphorylase Kinase, domain 1"/>
    <property type="match status" value="1"/>
</dbReference>
<sequence>MESYLQQHQNQIGPTVAVTTTATRPTPPPKPSHLVSRHSGNFSNVVNSTNNNGGHCSASSSSQQQQLRSTSSVSLTQTYINSNNSSGGGDTTISPDGISGNTNKSLQKKSVSVPPKPRVTPPLTLLNSVTTSTSTSDSTPNSDNTTNNSNNLTPQQQQAMLLAQRKRKVKDFQFGKPLGEGSYSSVVEATEIATQRTYAAKILYKRHILKEKKTKYVKIERDVLHALNHPFIVKLYYAFQDQDSLFLILDLAANGELLTWIRKLGSFPLHCARFYLAEIVVAVEYMHSKNIIHRDLKPENILLGEDMHILVTDFGTAFQCSSSSISSSSEDGNKSSSLTQHQQQQQPLPNLSSSTTLTNHPSNKPINNTSGDDGRGRGGRSTRKSSSSDDSNQNRANSFVGTAEYVSPELLKDKAVTKASDVWAIGCIAYQLIAGRPPFKAPNEYLTFQKILKLDYSFPPGFNPQLRDLVEQILVLDPKRRIGLDKVKEHPFFAGINFNSLTQTAPPRLIPPPSQAQTQGGGIVSSSSNTSLSHAQPQTQPHGVVGGINHGSTTNNNGYQYHHQPSPPPLPPYPTNSSIYAANRSKHPPVANASSSNQDIYNLDTVPPLDSTTITSHNATGNGRLKLGSGSSSSFSGRNNFNSHHHHGVRNQQYPTPHESLSSYRLGDNNNIINYKGRVPPPPPLPPHRQQPQMQQLNSAYYDAANNIAANGGNGSNNRVNHRNDYYNQQQSTWDRFKNTVCCCSD</sequence>
<feature type="compositionally biased region" description="Polar residues" evidence="11">
    <location>
        <begin position="1"/>
        <end position="13"/>
    </location>
</feature>
<feature type="binding site" evidence="10">
    <location>
        <position position="201"/>
    </location>
    <ligand>
        <name>ATP</name>
        <dbReference type="ChEBI" id="CHEBI:30616"/>
    </ligand>
</feature>
<keyword evidence="7 10" id="KW-0067">ATP-binding</keyword>
<dbReference type="InterPro" id="IPR017441">
    <property type="entry name" value="Protein_kinase_ATP_BS"/>
</dbReference>
<evidence type="ECO:0000256" key="9">
    <source>
        <dbReference type="ARBA" id="ARBA00048679"/>
    </source>
</evidence>
<comment type="catalytic activity">
    <reaction evidence="9">
        <text>L-seryl-[protein] + ATP = O-phospho-L-seryl-[protein] + ADP + H(+)</text>
        <dbReference type="Rhea" id="RHEA:17989"/>
        <dbReference type="Rhea" id="RHEA-COMP:9863"/>
        <dbReference type="Rhea" id="RHEA-COMP:11604"/>
        <dbReference type="ChEBI" id="CHEBI:15378"/>
        <dbReference type="ChEBI" id="CHEBI:29999"/>
        <dbReference type="ChEBI" id="CHEBI:30616"/>
        <dbReference type="ChEBI" id="CHEBI:83421"/>
        <dbReference type="ChEBI" id="CHEBI:456216"/>
        <dbReference type="EC" id="2.7.11.1"/>
    </reaction>
</comment>
<evidence type="ECO:0000256" key="11">
    <source>
        <dbReference type="SAM" id="MobiDB-lite"/>
    </source>
</evidence>
<name>A0A9W8A0F7_9FUNG</name>
<dbReference type="CDD" id="cd05581">
    <property type="entry name" value="STKc_PDK1"/>
    <property type="match status" value="1"/>
</dbReference>
<dbReference type="PANTHER" id="PTHR24356:SF163">
    <property type="entry name" value="3-PHOSPHOINOSITIDE-DEPENDENT PROTEIN KINASE 1-RELATED"/>
    <property type="match status" value="1"/>
</dbReference>
<evidence type="ECO:0000256" key="5">
    <source>
        <dbReference type="ARBA" id="ARBA00022741"/>
    </source>
</evidence>